<dbReference type="OMA" id="EVIQWMT"/>
<dbReference type="InParanoid" id="K3WDU8"/>
<evidence type="ECO:0008006" key="4">
    <source>
        <dbReference type="Google" id="ProtNLM"/>
    </source>
</evidence>
<accession>K3WDU8</accession>
<dbReference type="AlphaFoldDB" id="K3WDU8"/>
<evidence type="ECO:0000313" key="2">
    <source>
        <dbReference type="EnsemblProtists" id="PYU1_T003139"/>
    </source>
</evidence>
<feature type="region of interest" description="Disordered" evidence="1">
    <location>
        <begin position="1"/>
        <end position="25"/>
    </location>
</feature>
<dbReference type="EnsemblProtists" id="PYU1_T003139">
    <property type="protein sequence ID" value="PYU1_T003139"/>
    <property type="gene ID" value="PYU1_G003134"/>
</dbReference>
<reference evidence="3" key="1">
    <citation type="journal article" date="2010" name="Genome Biol.">
        <title>Genome sequence of the necrotrophic plant pathogen Pythium ultimum reveals original pathogenicity mechanisms and effector repertoire.</title>
        <authorList>
            <person name="Levesque C.A."/>
            <person name="Brouwer H."/>
            <person name="Cano L."/>
            <person name="Hamilton J.P."/>
            <person name="Holt C."/>
            <person name="Huitema E."/>
            <person name="Raffaele S."/>
            <person name="Robideau G.P."/>
            <person name="Thines M."/>
            <person name="Win J."/>
            <person name="Zerillo M.M."/>
            <person name="Beakes G.W."/>
            <person name="Boore J.L."/>
            <person name="Busam D."/>
            <person name="Dumas B."/>
            <person name="Ferriera S."/>
            <person name="Fuerstenberg S.I."/>
            <person name="Gachon C.M."/>
            <person name="Gaulin E."/>
            <person name="Govers F."/>
            <person name="Grenville-Briggs L."/>
            <person name="Horner N."/>
            <person name="Hostetler J."/>
            <person name="Jiang R.H."/>
            <person name="Johnson J."/>
            <person name="Krajaejun T."/>
            <person name="Lin H."/>
            <person name="Meijer H.J."/>
            <person name="Moore B."/>
            <person name="Morris P."/>
            <person name="Phuntmart V."/>
            <person name="Puiu D."/>
            <person name="Shetty J."/>
            <person name="Stajich J.E."/>
            <person name="Tripathy S."/>
            <person name="Wawra S."/>
            <person name="van West P."/>
            <person name="Whitty B.R."/>
            <person name="Coutinho P.M."/>
            <person name="Henrissat B."/>
            <person name="Martin F."/>
            <person name="Thomas P.D."/>
            <person name="Tyler B.M."/>
            <person name="De Vries R.P."/>
            <person name="Kamoun S."/>
            <person name="Yandell M."/>
            <person name="Tisserat N."/>
            <person name="Buell C.R."/>
        </authorList>
    </citation>
    <scope>NUCLEOTIDE SEQUENCE</scope>
    <source>
        <strain evidence="3">DAOM:BR144</strain>
    </source>
</reference>
<name>K3WDU8_GLOUD</name>
<reference evidence="2" key="3">
    <citation type="submission" date="2015-02" db="UniProtKB">
        <authorList>
            <consortium name="EnsemblProtists"/>
        </authorList>
    </citation>
    <scope>IDENTIFICATION</scope>
    <source>
        <strain evidence="2">DAOM BR144</strain>
    </source>
</reference>
<keyword evidence="3" id="KW-1185">Reference proteome</keyword>
<evidence type="ECO:0000256" key="1">
    <source>
        <dbReference type="SAM" id="MobiDB-lite"/>
    </source>
</evidence>
<evidence type="ECO:0000313" key="3">
    <source>
        <dbReference type="Proteomes" id="UP000019132"/>
    </source>
</evidence>
<proteinExistence type="predicted"/>
<protein>
    <recommendedName>
        <fullName evidence="4">SAM domain-containing protein</fullName>
    </recommendedName>
</protein>
<sequence length="121" mass="13854">MRSAKFKDVGNHHQEDEDMEAPPMSPRVRKRLDNAKENAALFNPAGVHLSSVCTQGEVIQWMSACHPDLIEFGRELELRGYHTLSSIAFLTEDDIDCDIDVAIKQLLLTTLSRLRHEFFRM</sequence>
<dbReference type="HOGENOM" id="CLU_149661_0_0_1"/>
<dbReference type="Proteomes" id="UP000019132">
    <property type="component" value="Unassembled WGS sequence"/>
</dbReference>
<dbReference type="VEuPathDB" id="FungiDB:PYU1_G003134"/>
<feature type="compositionally biased region" description="Basic and acidic residues" evidence="1">
    <location>
        <begin position="1"/>
        <end position="15"/>
    </location>
</feature>
<dbReference type="EMBL" id="GL376603">
    <property type="status" value="NOT_ANNOTATED_CDS"/>
    <property type="molecule type" value="Genomic_DNA"/>
</dbReference>
<organism evidence="2 3">
    <name type="scientific">Globisporangium ultimum (strain ATCC 200006 / CBS 805.95 / DAOM BR144)</name>
    <name type="common">Pythium ultimum</name>
    <dbReference type="NCBI Taxonomy" id="431595"/>
    <lineage>
        <taxon>Eukaryota</taxon>
        <taxon>Sar</taxon>
        <taxon>Stramenopiles</taxon>
        <taxon>Oomycota</taxon>
        <taxon>Peronosporomycetes</taxon>
        <taxon>Pythiales</taxon>
        <taxon>Pythiaceae</taxon>
        <taxon>Globisporangium</taxon>
    </lineage>
</organism>
<dbReference type="eggNOG" id="ENOG502S4HT">
    <property type="taxonomic scope" value="Eukaryota"/>
</dbReference>
<reference evidence="3" key="2">
    <citation type="submission" date="2010-04" db="EMBL/GenBank/DDBJ databases">
        <authorList>
            <person name="Buell R."/>
            <person name="Hamilton J."/>
            <person name="Hostetler J."/>
        </authorList>
    </citation>
    <scope>NUCLEOTIDE SEQUENCE [LARGE SCALE GENOMIC DNA]</scope>
    <source>
        <strain evidence="3">DAOM:BR144</strain>
    </source>
</reference>